<evidence type="ECO:0000313" key="3">
    <source>
        <dbReference type="Proteomes" id="UP000324800"/>
    </source>
</evidence>
<feature type="compositionally biased region" description="Acidic residues" evidence="1">
    <location>
        <begin position="88"/>
        <end position="101"/>
    </location>
</feature>
<gene>
    <name evidence="2" type="ORF">EZS28_001451</name>
</gene>
<accession>A0A5J4X7K6</accession>
<name>A0A5J4X7K6_9EUKA</name>
<proteinExistence type="predicted"/>
<dbReference type="EMBL" id="SNRW01000150">
    <property type="protein sequence ID" value="KAA6403023.1"/>
    <property type="molecule type" value="Genomic_DNA"/>
</dbReference>
<organism evidence="2 3">
    <name type="scientific">Streblomastix strix</name>
    <dbReference type="NCBI Taxonomy" id="222440"/>
    <lineage>
        <taxon>Eukaryota</taxon>
        <taxon>Metamonada</taxon>
        <taxon>Preaxostyla</taxon>
        <taxon>Oxymonadida</taxon>
        <taxon>Streblomastigidae</taxon>
        <taxon>Streblomastix</taxon>
    </lineage>
</organism>
<reference evidence="2 3" key="1">
    <citation type="submission" date="2019-03" db="EMBL/GenBank/DDBJ databases">
        <title>Single cell metagenomics reveals metabolic interactions within the superorganism composed of flagellate Streblomastix strix and complex community of Bacteroidetes bacteria on its surface.</title>
        <authorList>
            <person name="Treitli S.C."/>
            <person name="Kolisko M."/>
            <person name="Husnik F."/>
            <person name="Keeling P."/>
            <person name="Hampl V."/>
        </authorList>
    </citation>
    <scope>NUCLEOTIDE SEQUENCE [LARGE SCALE GENOMIC DNA]</scope>
    <source>
        <strain evidence="2">ST1C</strain>
    </source>
</reference>
<protein>
    <submittedName>
        <fullName evidence="2">Uncharacterized protein</fullName>
    </submittedName>
</protein>
<evidence type="ECO:0000256" key="1">
    <source>
        <dbReference type="SAM" id="MobiDB-lite"/>
    </source>
</evidence>
<dbReference type="Proteomes" id="UP000324800">
    <property type="component" value="Unassembled WGS sequence"/>
</dbReference>
<comment type="caution">
    <text evidence="2">The sequence shown here is derived from an EMBL/GenBank/DDBJ whole genome shotgun (WGS) entry which is preliminary data.</text>
</comment>
<feature type="region of interest" description="Disordered" evidence="1">
    <location>
        <begin position="67"/>
        <end position="116"/>
    </location>
</feature>
<feature type="compositionally biased region" description="Basic and acidic residues" evidence="1">
    <location>
        <begin position="70"/>
        <end position="87"/>
    </location>
</feature>
<dbReference type="AlphaFoldDB" id="A0A5J4X7K6"/>
<sequence>MNEWMLLNKQEIIKIEKLTKFKTLIHIVMMKKMIVREKEVMFEILNEVTCEINFKTLKFSLLLEDDSDLRDDNNSGESLDRENVDDKLYDEEGEFGEETDRDDGYNDYQDGQLDDDDGVVSFDYAIYGNDFIDESYVDGVLKEDAG</sequence>
<evidence type="ECO:0000313" key="2">
    <source>
        <dbReference type="EMBL" id="KAA6403023.1"/>
    </source>
</evidence>